<name>A0A3G6J5A3_9CORY</name>
<feature type="signal peptide" evidence="1">
    <location>
        <begin position="1"/>
        <end position="23"/>
    </location>
</feature>
<evidence type="ECO:0000256" key="1">
    <source>
        <dbReference type="SAM" id="SignalP"/>
    </source>
</evidence>
<organism evidence="2 3">
    <name type="scientific">Corynebacterium choanae</name>
    <dbReference type="NCBI Taxonomy" id="1862358"/>
    <lineage>
        <taxon>Bacteria</taxon>
        <taxon>Bacillati</taxon>
        <taxon>Actinomycetota</taxon>
        <taxon>Actinomycetes</taxon>
        <taxon>Mycobacteriales</taxon>
        <taxon>Corynebacteriaceae</taxon>
        <taxon>Corynebacterium</taxon>
    </lineage>
</organism>
<protein>
    <submittedName>
        <fullName evidence="2">Uncharacterized protein</fullName>
    </submittedName>
</protein>
<sequence length="133" mass="13889" precursor="true">MKHLASLGLAATLAFTLAAPAQAAETPTAPSPERCQAIEVVTQAAYGSPLRDNTGAPLVTESAFRKMIANSALNSVQSLLGDKFTGAVLTDRLSNEAIDELKACGLVKKEPAPLFGSSGLEEYIRPLQLAFSS</sequence>
<dbReference type="Proteomes" id="UP000269019">
    <property type="component" value="Chromosome"/>
</dbReference>
<reference evidence="2 3" key="1">
    <citation type="submission" date="2018-11" db="EMBL/GenBank/DDBJ databases">
        <authorList>
            <person name="Kleinhagauer T."/>
            <person name="Glaeser S.P."/>
            <person name="Spergser J."/>
            <person name="Ruckert C."/>
            <person name="Kaempfer P."/>
            <person name="Busse H.-J."/>
        </authorList>
    </citation>
    <scope>NUCLEOTIDE SEQUENCE [LARGE SCALE GENOMIC DNA]</scope>
    <source>
        <strain evidence="2 3">200CH</strain>
    </source>
</reference>
<dbReference type="EMBL" id="CP033896">
    <property type="protein sequence ID" value="AZA13146.1"/>
    <property type="molecule type" value="Genomic_DNA"/>
</dbReference>
<feature type="chain" id="PRO_5017967707" evidence="1">
    <location>
        <begin position="24"/>
        <end position="133"/>
    </location>
</feature>
<dbReference type="RefSeq" id="WP_123926870.1">
    <property type="nucleotide sequence ID" value="NZ_CP033896.1"/>
</dbReference>
<keyword evidence="1" id="KW-0732">Signal</keyword>
<gene>
    <name evidence="2" type="ORF">CCHOA_03680</name>
</gene>
<proteinExistence type="predicted"/>
<dbReference type="AlphaFoldDB" id="A0A3G6J5A3"/>
<dbReference type="KEGG" id="ccho:CCHOA_03680"/>
<evidence type="ECO:0000313" key="3">
    <source>
        <dbReference type="Proteomes" id="UP000269019"/>
    </source>
</evidence>
<accession>A0A3G6J5A3</accession>
<keyword evidence="3" id="KW-1185">Reference proteome</keyword>
<evidence type="ECO:0000313" key="2">
    <source>
        <dbReference type="EMBL" id="AZA13146.1"/>
    </source>
</evidence>